<evidence type="ECO:0000256" key="2">
    <source>
        <dbReference type="SAM" id="SignalP"/>
    </source>
</evidence>
<dbReference type="Proteomes" id="UP001139450">
    <property type="component" value="Unassembled WGS sequence"/>
</dbReference>
<comment type="caution">
    <text evidence="3">The sequence shown here is derived from an EMBL/GenBank/DDBJ whole genome shotgun (WGS) entry which is preliminary data.</text>
</comment>
<dbReference type="AlphaFoldDB" id="A0A9X1X6R5"/>
<proteinExistence type="predicted"/>
<sequence>MKNLFRSTCMALVLGCAVQAYAQDNGVERTAKKVGHTTSRVAKKTAHKTSELASKGASAVADQRYKGKCAPNGEDVYIDGKARYYYVDKKGHHVFLKKSQIRDKHDMKM</sequence>
<feature type="chain" id="PRO_5040835927" evidence="2">
    <location>
        <begin position="23"/>
        <end position="109"/>
    </location>
</feature>
<reference evidence="3" key="1">
    <citation type="submission" date="2022-04" db="EMBL/GenBank/DDBJ databases">
        <title>Mucilaginibacter sp. RS28 isolated from freshwater.</title>
        <authorList>
            <person name="Ko S.-R."/>
        </authorList>
    </citation>
    <scope>NUCLEOTIDE SEQUENCE</scope>
    <source>
        <strain evidence="3">RS28</strain>
    </source>
</reference>
<keyword evidence="4" id="KW-1185">Reference proteome</keyword>
<name>A0A9X1X6R5_9SPHI</name>
<evidence type="ECO:0000313" key="4">
    <source>
        <dbReference type="Proteomes" id="UP001139450"/>
    </source>
</evidence>
<evidence type="ECO:0000313" key="3">
    <source>
        <dbReference type="EMBL" id="MCJ8211928.1"/>
    </source>
</evidence>
<evidence type="ECO:0000256" key="1">
    <source>
        <dbReference type="SAM" id="MobiDB-lite"/>
    </source>
</evidence>
<feature type="signal peptide" evidence="2">
    <location>
        <begin position="1"/>
        <end position="22"/>
    </location>
</feature>
<dbReference type="EMBL" id="JALJEJ010000014">
    <property type="protein sequence ID" value="MCJ8211928.1"/>
    <property type="molecule type" value="Genomic_DNA"/>
</dbReference>
<gene>
    <name evidence="3" type="ORF">MUY27_19575</name>
</gene>
<accession>A0A9X1X6R5</accession>
<organism evidence="3 4">
    <name type="scientific">Mucilaginibacter straminoryzae</name>
    <dbReference type="NCBI Taxonomy" id="2932774"/>
    <lineage>
        <taxon>Bacteria</taxon>
        <taxon>Pseudomonadati</taxon>
        <taxon>Bacteroidota</taxon>
        <taxon>Sphingobacteriia</taxon>
        <taxon>Sphingobacteriales</taxon>
        <taxon>Sphingobacteriaceae</taxon>
        <taxon>Mucilaginibacter</taxon>
    </lineage>
</organism>
<feature type="region of interest" description="Disordered" evidence="1">
    <location>
        <begin position="33"/>
        <end position="55"/>
    </location>
</feature>
<keyword evidence="2" id="KW-0732">Signal</keyword>
<protein>
    <submittedName>
        <fullName evidence="3">Uncharacterized protein</fullName>
    </submittedName>
</protein>
<dbReference type="RefSeq" id="WP_245133003.1">
    <property type="nucleotide sequence ID" value="NZ_JALJEJ010000014.1"/>
</dbReference>